<feature type="domain" description="Shikimate dehydrogenase substrate binding N-terminal" evidence="3">
    <location>
        <begin position="22"/>
        <end position="103"/>
    </location>
</feature>
<evidence type="ECO:0000259" key="3">
    <source>
        <dbReference type="Pfam" id="PF08501"/>
    </source>
</evidence>
<evidence type="ECO:0000313" key="5">
    <source>
        <dbReference type="Proteomes" id="UP000740605"/>
    </source>
</evidence>
<dbReference type="InterPro" id="IPR022893">
    <property type="entry name" value="Shikimate_DH_fam"/>
</dbReference>
<gene>
    <name evidence="4" type="ORF">J0P97_11135</name>
</gene>
<protein>
    <submittedName>
        <fullName evidence="4">Shikimate dehydrogenase</fullName>
    </submittedName>
</protein>
<dbReference type="SUPFAM" id="SSF53223">
    <property type="entry name" value="Aminoacid dehydrogenase-like, N-terminal domain"/>
    <property type="match status" value="1"/>
</dbReference>
<accession>A0ABS5XVR1</accession>
<dbReference type="InterPro" id="IPR013708">
    <property type="entry name" value="Shikimate_DH-bd_N"/>
</dbReference>
<dbReference type="RefSeq" id="WP_215487855.1">
    <property type="nucleotide sequence ID" value="NZ_BAAAPJ010000004.1"/>
</dbReference>
<dbReference type="Gene3D" id="3.40.50.720">
    <property type="entry name" value="NAD(P)-binding Rossmann-like Domain"/>
    <property type="match status" value="1"/>
</dbReference>
<reference evidence="4 5" key="1">
    <citation type="submission" date="2021-03" db="EMBL/GenBank/DDBJ databases">
        <title>Microbacterium pauli sp. nov., isolated from microfiltered milk.</title>
        <authorList>
            <person name="Bellassi P."/>
            <person name="Fontana A."/>
            <person name="Callegari M.L."/>
            <person name="Lorenzo M."/>
            <person name="Cappa F."/>
        </authorList>
    </citation>
    <scope>NUCLEOTIDE SEQUENCE [LARGE SCALE GENOMIC DNA]</scope>
    <source>
        <strain evidence="4 5">DSM 18909</strain>
    </source>
</reference>
<keyword evidence="2" id="KW-0028">Amino-acid biosynthesis</keyword>
<sequence>MPATTADLPTGTTAPTGTTLEVWGDPIAHSLSPRIHAAAYAHLGWDWSYGRRQVDAAGFRSALDGLDASYRGLSLTFPLKAEAFRAATDLDPAAELTGAVNTLVFAGGRRLGVNTDVGGIVADVRAQGLDTLEVARIVGAGATATSALVALAQLGARAVEVAARRPDAAQPLAALGDRLGVAVSVAPLETVAPASVPLTISTLPGGAALPAEAAERLATGGGLLYDVVYGHWPTPLADAWQRAGAPAVSGLGMLLRQAVLQIRAFATGDVAEPLPDEESVVAVMRSALVGD</sequence>
<evidence type="ECO:0000313" key="4">
    <source>
        <dbReference type="EMBL" id="MBT8798623.1"/>
    </source>
</evidence>
<keyword evidence="5" id="KW-1185">Reference proteome</keyword>
<keyword evidence="2" id="KW-0057">Aromatic amino acid biosynthesis</keyword>
<comment type="pathway">
    <text evidence="1">Metabolic intermediate biosynthesis; chorismate biosynthesis; chorismate from D-erythrose 4-phosphate and phosphoenolpyruvate: step 4/7.</text>
</comment>
<dbReference type="EMBL" id="JAFLHG010000009">
    <property type="protein sequence ID" value="MBT8798623.1"/>
    <property type="molecule type" value="Genomic_DNA"/>
</dbReference>
<evidence type="ECO:0000256" key="1">
    <source>
        <dbReference type="ARBA" id="ARBA00004871"/>
    </source>
</evidence>
<dbReference type="InterPro" id="IPR046346">
    <property type="entry name" value="Aminoacid_DH-like_N_sf"/>
</dbReference>
<organism evidence="4 5">
    <name type="scientific">Microbacterium flavum</name>
    <dbReference type="NCBI Taxonomy" id="415216"/>
    <lineage>
        <taxon>Bacteria</taxon>
        <taxon>Bacillati</taxon>
        <taxon>Actinomycetota</taxon>
        <taxon>Actinomycetes</taxon>
        <taxon>Micrococcales</taxon>
        <taxon>Microbacteriaceae</taxon>
        <taxon>Microbacterium</taxon>
    </lineage>
</organism>
<comment type="caution">
    <text evidence="4">The sequence shown here is derived from an EMBL/GenBank/DDBJ whole genome shotgun (WGS) entry which is preliminary data.</text>
</comment>
<dbReference type="Pfam" id="PF08501">
    <property type="entry name" value="Shikimate_dh_N"/>
    <property type="match status" value="1"/>
</dbReference>
<dbReference type="SUPFAM" id="SSF51735">
    <property type="entry name" value="NAD(P)-binding Rossmann-fold domains"/>
    <property type="match status" value="1"/>
</dbReference>
<evidence type="ECO:0000256" key="2">
    <source>
        <dbReference type="ARBA" id="ARBA00023141"/>
    </source>
</evidence>
<dbReference type="PANTHER" id="PTHR21089:SF1">
    <property type="entry name" value="BIFUNCTIONAL 3-DEHYDROQUINATE DEHYDRATASE_SHIKIMATE DEHYDROGENASE, CHLOROPLASTIC"/>
    <property type="match status" value="1"/>
</dbReference>
<dbReference type="PANTHER" id="PTHR21089">
    <property type="entry name" value="SHIKIMATE DEHYDROGENASE"/>
    <property type="match status" value="1"/>
</dbReference>
<dbReference type="Proteomes" id="UP000740605">
    <property type="component" value="Unassembled WGS sequence"/>
</dbReference>
<proteinExistence type="predicted"/>
<dbReference type="Gene3D" id="3.40.50.10860">
    <property type="entry name" value="Leucine Dehydrogenase, chain A, domain 1"/>
    <property type="match status" value="1"/>
</dbReference>
<name>A0ABS5XVR1_9MICO</name>
<dbReference type="InterPro" id="IPR036291">
    <property type="entry name" value="NAD(P)-bd_dom_sf"/>
</dbReference>